<dbReference type="AlphaFoldDB" id="A0AA38MD63"/>
<gene>
    <name evidence="1" type="ORF">Zmor_017897</name>
</gene>
<dbReference type="EMBL" id="JALNTZ010000005">
    <property type="protein sequence ID" value="KAJ3651893.1"/>
    <property type="molecule type" value="Genomic_DNA"/>
</dbReference>
<protein>
    <submittedName>
        <fullName evidence="1">Uncharacterized protein</fullName>
    </submittedName>
</protein>
<comment type="caution">
    <text evidence="1">The sequence shown here is derived from an EMBL/GenBank/DDBJ whole genome shotgun (WGS) entry which is preliminary data.</text>
</comment>
<dbReference type="Proteomes" id="UP001168821">
    <property type="component" value="Unassembled WGS sequence"/>
</dbReference>
<accession>A0AA38MD63</accession>
<reference evidence="1" key="1">
    <citation type="journal article" date="2023" name="G3 (Bethesda)">
        <title>Whole genome assemblies of Zophobas morio and Tenebrio molitor.</title>
        <authorList>
            <person name="Kaur S."/>
            <person name="Stinson S.A."/>
            <person name="diCenzo G.C."/>
        </authorList>
    </citation>
    <scope>NUCLEOTIDE SEQUENCE</scope>
    <source>
        <strain evidence="1">QUZm001</strain>
    </source>
</reference>
<proteinExistence type="predicted"/>
<evidence type="ECO:0000313" key="2">
    <source>
        <dbReference type="Proteomes" id="UP001168821"/>
    </source>
</evidence>
<evidence type="ECO:0000313" key="1">
    <source>
        <dbReference type="EMBL" id="KAJ3651893.1"/>
    </source>
</evidence>
<keyword evidence="2" id="KW-1185">Reference proteome</keyword>
<name>A0AA38MD63_9CUCU</name>
<sequence>MLRATISTKNNVDITQCKELIAFFKKELEGYRPDKSKIFTKGQIGRFLKEADDKQFFLTKIAWIICVVGACRIEELTNLLLQNVEDEELVFPIQIPSNKI</sequence>
<organism evidence="1 2">
    <name type="scientific">Zophobas morio</name>
    <dbReference type="NCBI Taxonomy" id="2755281"/>
    <lineage>
        <taxon>Eukaryota</taxon>
        <taxon>Metazoa</taxon>
        <taxon>Ecdysozoa</taxon>
        <taxon>Arthropoda</taxon>
        <taxon>Hexapoda</taxon>
        <taxon>Insecta</taxon>
        <taxon>Pterygota</taxon>
        <taxon>Neoptera</taxon>
        <taxon>Endopterygota</taxon>
        <taxon>Coleoptera</taxon>
        <taxon>Polyphaga</taxon>
        <taxon>Cucujiformia</taxon>
        <taxon>Tenebrionidae</taxon>
        <taxon>Zophobas</taxon>
    </lineage>
</organism>